<dbReference type="RefSeq" id="XP_058348216.1">
    <property type="nucleotide sequence ID" value="XM_058480652.1"/>
</dbReference>
<dbReference type="SUPFAM" id="SSF88697">
    <property type="entry name" value="PUA domain-like"/>
    <property type="match status" value="1"/>
</dbReference>
<protein>
    <recommendedName>
        <fullName evidence="3">YDG domain-containing protein</fullName>
    </recommendedName>
</protein>
<evidence type="ECO:0000313" key="4">
    <source>
        <dbReference type="EMBL" id="KAJ8663304.1"/>
    </source>
</evidence>
<dbReference type="GO" id="GO:0044027">
    <property type="term" value="P:negative regulation of gene expression via chromosomal CpG island methylation"/>
    <property type="evidence" value="ECO:0007669"/>
    <property type="project" value="TreeGrafter"/>
</dbReference>
<dbReference type="SMART" id="SM00466">
    <property type="entry name" value="SRA"/>
    <property type="match status" value="1"/>
</dbReference>
<proteinExistence type="predicted"/>
<comment type="subcellular location">
    <subcellularLocation>
        <location evidence="2">Nucleus</location>
    </subcellularLocation>
</comment>
<dbReference type="GO" id="GO:0005634">
    <property type="term" value="C:nucleus"/>
    <property type="evidence" value="ECO:0007669"/>
    <property type="project" value="UniProtKB-SubCell"/>
</dbReference>
<keyword evidence="1 2" id="KW-0539">Nucleus</keyword>
<name>A0AAD7Y3X9_9FUNG</name>
<dbReference type="Proteomes" id="UP001234581">
    <property type="component" value="Unassembled WGS sequence"/>
</dbReference>
<accession>A0AAD7Y3X9</accession>
<dbReference type="Gene3D" id="2.30.280.10">
    <property type="entry name" value="SRA-YDG"/>
    <property type="match status" value="1"/>
</dbReference>
<dbReference type="PROSITE" id="PS51015">
    <property type="entry name" value="YDG"/>
    <property type="match status" value="1"/>
</dbReference>
<evidence type="ECO:0000256" key="2">
    <source>
        <dbReference type="PROSITE-ProRule" id="PRU00358"/>
    </source>
</evidence>
<keyword evidence="5" id="KW-1185">Reference proteome</keyword>
<sequence length="232" mass="26007">MTDAAESRFAIKSGVKLQGDRCVLVSSYGKMKRPLALDQAQQSQSSVIGLFSRDHVGAIPSIRTGFNTEMRRFLSTVGLHKAFHIEATTNPILSIVLSGRCMDDEDYGDWIVYTGTDNNDDDDDGEQTHDQRLEGYNLMLAKCCAAPINAKRGSHAHEYWLQGTPIRVIRGSGSVRLLGSSQTYMPCRGFRYDGIYKVVQYKPRRGLQGNIVWQFALRRCDPSPAPWTKKDK</sequence>
<dbReference type="InterPro" id="IPR045134">
    <property type="entry name" value="UHRF1/2-like"/>
</dbReference>
<reference evidence="4 5" key="1">
    <citation type="submission" date="2023-03" db="EMBL/GenBank/DDBJ databases">
        <title>Genome sequence of Lichtheimia ornata CBS 291.66.</title>
        <authorList>
            <person name="Mohabir J.T."/>
            <person name="Shea T.P."/>
            <person name="Kurbessoian T."/>
            <person name="Berby B."/>
            <person name="Fontaine J."/>
            <person name="Livny J."/>
            <person name="Gnirke A."/>
            <person name="Stajich J.E."/>
            <person name="Cuomo C.A."/>
        </authorList>
    </citation>
    <scope>NUCLEOTIDE SEQUENCE [LARGE SCALE GENOMIC DNA]</scope>
    <source>
        <strain evidence="4">CBS 291.66</strain>
    </source>
</reference>
<evidence type="ECO:0000313" key="5">
    <source>
        <dbReference type="Proteomes" id="UP001234581"/>
    </source>
</evidence>
<dbReference type="GeneID" id="83207965"/>
<dbReference type="InterPro" id="IPR003105">
    <property type="entry name" value="SRA_YDG"/>
</dbReference>
<dbReference type="Pfam" id="PF02182">
    <property type="entry name" value="SAD_SRA"/>
    <property type="match status" value="1"/>
</dbReference>
<dbReference type="PANTHER" id="PTHR14140:SF27">
    <property type="entry name" value="OS04G0289800 PROTEIN"/>
    <property type="match status" value="1"/>
</dbReference>
<dbReference type="GO" id="GO:0061630">
    <property type="term" value="F:ubiquitin protein ligase activity"/>
    <property type="evidence" value="ECO:0007669"/>
    <property type="project" value="TreeGrafter"/>
</dbReference>
<dbReference type="AlphaFoldDB" id="A0AAD7Y3X9"/>
<dbReference type="GO" id="GO:0016567">
    <property type="term" value="P:protein ubiquitination"/>
    <property type="evidence" value="ECO:0007669"/>
    <property type="project" value="TreeGrafter"/>
</dbReference>
<gene>
    <name evidence="4" type="ORF">O0I10_000543</name>
</gene>
<comment type="caution">
    <text evidence="4">The sequence shown here is derived from an EMBL/GenBank/DDBJ whole genome shotgun (WGS) entry which is preliminary data.</text>
</comment>
<dbReference type="EMBL" id="JARTCD010000002">
    <property type="protein sequence ID" value="KAJ8663304.1"/>
    <property type="molecule type" value="Genomic_DNA"/>
</dbReference>
<feature type="domain" description="YDG" evidence="3">
    <location>
        <begin position="57"/>
        <end position="219"/>
    </location>
</feature>
<dbReference type="InterPro" id="IPR015947">
    <property type="entry name" value="PUA-like_sf"/>
</dbReference>
<evidence type="ECO:0000259" key="3">
    <source>
        <dbReference type="PROSITE" id="PS51015"/>
    </source>
</evidence>
<dbReference type="InterPro" id="IPR036987">
    <property type="entry name" value="SRA-YDG_sf"/>
</dbReference>
<organism evidence="4 5">
    <name type="scientific">Lichtheimia ornata</name>
    <dbReference type="NCBI Taxonomy" id="688661"/>
    <lineage>
        <taxon>Eukaryota</taxon>
        <taxon>Fungi</taxon>
        <taxon>Fungi incertae sedis</taxon>
        <taxon>Mucoromycota</taxon>
        <taxon>Mucoromycotina</taxon>
        <taxon>Mucoromycetes</taxon>
        <taxon>Mucorales</taxon>
        <taxon>Lichtheimiaceae</taxon>
        <taxon>Lichtheimia</taxon>
    </lineage>
</organism>
<dbReference type="PANTHER" id="PTHR14140">
    <property type="entry name" value="E3 UBIQUITIN-PROTEIN LIGASE UHRF-RELATED"/>
    <property type="match status" value="1"/>
</dbReference>
<evidence type="ECO:0000256" key="1">
    <source>
        <dbReference type="ARBA" id="ARBA00023242"/>
    </source>
</evidence>